<accession>A0A0D1YUY2</accession>
<feature type="transmembrane region" description="Helical" evidence="6">
    <location>
        <begin position="62"/>
        <end position="79"/>
    </location>
</feature>
<dbReference type="OrthoDB" id="10267969at2759"/>
<dbReference type="Proteomes" id="UP001345691">
    <property type="component" value="Unassembled WGS sequence"/>
</dbReference>
<keyword evidence="5 6" id="KW-0472">Membrane</keyword>
<name>A0A0D1YUY2_9EURO</name>
<evidence type="ECO:0000313" key="9">
    <source>
        <dbReference type="Proteomes" id="UP000053599"/>
    </source>
</evidence>
<reference evidence="7 10" key="2">
    <citation type="submission" date="2023-08" db="EMBL/GenBank/DDBJ databases">
        <title>Black Yeasts Isolated from many extreme environments.</title>
        <authorList>
            <person name="Coleine C."/>
            <person name="Stajich J.E."/>
            <person name="Selbmann L."/>
        </authorList>
    </citation>
    <scope>NUCLEOTIDE SEQUENCE [LARGE SCALE GENOMIC DNA]</scope>
    <source>
        <strain evidence="7 10">CCFEE 6328</strain>
    </source>
</reference>
<dbReference type="AlphaFoldDB" id="A0A0D1YUY2"/>
<evidence type="ECO:0000313" key="8">
    <source>
        <dbReference type="EMBL" id="KIV85349.1"/>
    </source>
</evidence>
<dbReference type="EMBL" id="JAVRRF010000003">
    <property type="protein sequence ID" value="KAK5066840.1"/>
    <property type="molecule type" value="Genomic_DNA"/>
</dbReference>
<evidence type="ECO:0000256" key="2">
    <source>
        <dbReference type="ARBA" id="ARBA00006824"/>
    </source>
</evidence>
<dbReference type="Pfam" id="PF04117">
    <property type="entry name" value="Mpv17_PMP22"/>
    <property type="match status" value="1"/>
</dbReference>
<keyword evidence="4 6" id="KW-1133">Transmembrane helix</keyword>
<protein>
    <submittedName>
        <fullName evidence="8">Uncharacterized protein</fullName>
    </submittedName>
</protein>
<dbReference type="Proteomes" id="UP000053599">
    <property type="component" value="Unassembled WGS sequence"/>
</dbReference>
<gene>
    <name evidence="7" type="ORF">LTR69_002188</name>
    <name evidence="8" type="ORF">PV11_01051</name>
</gene>
<proteinExistence type="inferred from homology"/>
<evidence type="ECO:0000313" key="10">
    <source>
        <dbReference type="Proteomes" id="UP001345691"/>
    </source>
</evidence>
<comment type="subcellular location">
    <subcellularLocation>
        <location evidence="1">Membrane</location>
        <topology evidence="1">Multi-pass membrane protein</topology>
    </subcellularLocation>
</comment>
<feature type="transmembrane region" description="Helical" evidence="6">
    <location>
        <begin position="176"/>
        <end position="196"/>
    </location>
</feature>
<dbReference type="GO" id="GO:0005778">
    <property type="term" value="C:peroxisomal membrane"/>
    <property type="evidence" value="ECO:0007669"/>
    <property type="project" value="TreeGrafter"/>
</dbReference>
<dbReference type="PANTHER" id="PTHR11266:SF80">
    <property type="entry name" value="PEROXISOMAL MEMBRANE PROTEIN 2"/>
    <property type="match status" value="1"/>
</dbReference>
<feature type="transmembrane region" description="Helical" evidence="6">
    <location>
        <begin position="111"/>
        <end position="132"/>
    </location>
</feature>
<evidence type="ECO:0000313" key="7">
    <source>
        <dbReference type="EMBL" id="KAK5066840.1"/>
    </source>
</evidence>
<evidence type="ECO:0000256" key="1">
    <source>
        <dbReference type="ARBA" id="ARBA00004141"/>
    </source>
</evidence>
<evidence type="ECO:0000256" key="6">
    <source>
        <dbReference type="RuleBase" id="RU363053"/>
    </source>
</evidence>
<dbReference type="InterPro" id="IPR007248">
    <property type="entry name" value="Mpv17_PMP22"/>
</dbReference>
<sequence length="197" mass="22226">MPSYILTTLQAAVLSGISNILAQFIKAYREEVPQLQLLPIPPRTQADLKPIQRPYRITIRPLLTFVIFTILSCPPNILWQDFLEEKFPGYTYSATTSERVLDRSNTARKLLFDQTLGAFVNTLAFVAGMAAFKGKSAVAVRRDVERDTIPLMINGWKLWPMVALFNFVFVPVNRRIIVGSAVGLFWGIYLSLFAALD</sequence>
<dbReference type="EMBL" id="KN846951">
    <property type="protein sequence ID" value="KIV85349.1"/>
    <property type="molecule type" value="Genomic_DNA"/>
</dbReference>
<evidence type="ECO:0000256" key="5">
    <source>
        <dbReference type="ARBA" id="ARBA00023136"/>
    </source>
</evidence>
<comment type="similarity">
    <text evidence="2 6">Belongs to the peroxisomal membrane protein PXMP2/4 family.</text>
</comment>
<dbReference type="PANTHER" id="PTHR11266">
    <property type="entry name" value="PEROXISOMAL MEMBRANE PROTEIN 2, PXMP2 MPV17"/>
    <property type="match status" value="1"/>
</dbReference>
<organism evidence="8 9">
    <name type="scientific">Exophiala sideris</name>
    <dbReference type="NCBI Taxonomy" id="1016849"/>
    <lineage>
        <taxon>Eukaryota</taxon>
        <taxon>Fungi</taxon>
        <taxon>Dikarya</taxon>
        <taxon>Ascomycota</taxon>
        <taxon>Pezizomycotina</taxon>
        <taxon>Eurotiomycetes</taxon>
        <taxon>Chaetothyriomycetidae</taxon>
        <taxon>Chaetothyriales</taxon>
        <taxon>Herpotrichiellaceae</taxon>
        <taxon>Exophiala</taxon>
    </lineage>
</organism>
<reference evidence="8 9" key="1">
    <citation type="submission" date="2015-01" db="EMBL/GenBank/DDBJ databases">
        <title>The Genome Sequence of Exophiala sideris CBS121828.</title>
        <authorList>
            <consortium name="The Broad Institute Genomics Platform"/>
            <person name="Cuomo C."/>
            <person name="de Hoog S."/>
            <person name="Gorbushina A."/>
            <person name="Stielow B."/>
            <person name="Teixiera M."/>
            <person name="Abouelleil A."/>
            <person name="Chapman S.B."/>
            <person name="Priest M."/>
            <person name="Young S.K."/>
            <person name="Wortman J."/>
            <person name="Nusbaum C."/>
            <person name="Birren B."/>
        </authorList>
    </citation>
    <scope>NUCLEOTIDE SEQUENCE [LARGE SCALE GENOMIC DNA]</scope>
    <source>
        <strain evidence="8 9">CBS 121828</strain>
    </source>
</reference>
<evidence type="ECO:0000256" key="3">
    <source>
        <dbReference type="ARBA" id="ARBA00022692"/>
    </source>
</evidence>
<keyword evidence="10" id="KW-1185">Reference proteome</keyword>
<evidence type="ECO:0000256" key="4">
    <source>
        <dbReference type="ARBA" id="ARBA00022989"/>
    </source>
</evidence>
<keyword evidence="3 6" id="KW-0812">Transmembrane</keyword>
<feature type="transmembrane region" description="Helical" evidence="6">
    <location>
        <begin position="153"/>
        <end position="170"/>
    </location>
</feature>
<dbReference type="STRING" id="1016849.A0A0D1YUY2"/>